<reference evidence="1" key="2">
    <citation type="journal article" date="2015" name="Fish Shellfish Immunol.">
        <title>Early steps in the European eel (Anguilla anguilla)-Vibrio vulnificus interaction in the gills: Role of the RtxA13 toxin.</title>
        <authorList>
            <person name="Callol A."/>
            <person name="Pajuelo D."/>
            <person name="Ebbesson L."/>
            <person name="Teles M."/>
            <person name="MacKenzie S."/>
            <person name="Amaro C."/>
        </authorList>
    </citation>
    <scope>NUCLEOTIDE SEQUENCE</scope>
</reference>
<evidence type="ECO:0000313" key="1">
    <source>
        <dbReference type="EMBL" id="JAH14159.1"/>
    </source>
</evidence>
<reference evidence="1" key="1">
    <citation type="submission" date="2014-11" db="EMBL/GenBank/DDBJ databases">
        <authorList>
            <person name="Amaro Gonzalez C."/>
        </authorList>
    </citation>
    <scope>NUCLEOTIDE SEQUENCE</scope>
</reference>
<name>A0A0E9QBK1_ANGAN</name>
<dbReference type="EMBL" id="GBXM01094418">
    <property type="protein sequence ID" value="JAH14159.1"/>
    <property type="molecule type" value="Transcribed_RNA"/>
</dbReference>
<organism evidence="1">
    <name type="scientific">Anguilla anguilla</name>
    <name type="common">European freshwater eel</name>
    <name type="synonym">Muraena anguilla</name>
    <dbReference type="NCBI Taxonomy" id="7936"/>
    <lineage>
        <taxon>Eukaryota</taxon>
        <taxon>Metazoa</taxon>
        <taxon>Chordata</taxon>
        <taxon>Craniata</taxon>
        <taxon>Vertebrata</taxon>
        <taxon>Euteleostomi</taxon>
        <taxon>Actinopterygii</taxon>
        <taxon>Neopterygii</taxon>
        <taxon>Teleostei</taxon>
        <taxon>Anguilliformes</taxon>
        <taxon>Anguillidae</taxon>
        <taxon>Anguilla</taxon>
    </lineage>
</organism>
<dbReference type="AlphaFoldDB" id="A0A0E9QBK1"/>
<accession>A0A0E9QBK1</accession>
<protein>
    <submittedName>
        <fullName evidence="1">Uncharacterized protein</fullName>
    </submittedName>
</protein>
<sequence length="40" mass="4603">MFLTCQKITVVCFNTMLKLVTFSLPVITIIGGKHHRFCNF</sequence>
<proteinExistence type="predicted"/>